<evidence type="ECO:0000313" key="3">
    <source>
        <dbReference type="Proteomes" id="UP001071777"/>
    </source>
</evidence>
<dbReference type="Proteomes" id="UP001071777">
    <property type="component" value="Unassembled WGS sequence"/>
</dbReference>
<evidence type="ECO:0008006" key="4">
    <source>
        <dbReference type="Google" id="ProtNLM"/>
    </source>
</evidence>
<organism evidence="2 3">
    <name type="scientific">Cryptosporidium canis</name>
    <dbReference type="NCBI Taxonomy" id="195482"/>
    <lineage>
        <taxon>Eukaryota</taxon>
        <taxon>Sar</taxon>
        <taxon>Alveolata</taxon>
        <taxon>Apicomplexa</taxon>
        <taxon>Conoidasida</taxon>
        <taxon>Coccidia</taxon>
        <taxon>Eucoccidiorida</taxon>
        <taxon>Eimeriorina</taxon>
        <taxon>Cryptosporidiidae</taxon>
        <taxon>Cryptosporidium</taxon>
    </lineage>
</organism>
<evidence type="ECO:0000256" key="1">
    <source>
        <dbReference type="ARBA" id="ARBA00008601"/>
    </source>
</evidence>
<comment type="similarity">
    <text evidence="1">Belongs to the protein-tyrosine phosphatase family. Non-receptor class dual specificity subfamily.</text>
</comment>
<gene>
    <name evidence="2" type="ORF">OJ252_1718</name>
</gene>
<protein>
    <recommendedName>
        <fullName evidence="4">Dual specificity phosphatase</fullName>
    </recommendedName>
</protein>
<evidence type="ECO:0000313" key="2">
    <source>
        <dbReference type="EMBL" id="KAJ1610960.1"/>
    </source>
</evidence>
<proteinExistence type="inferred from homology"/>
<keyword evidence="3" id="KW-1185">Reference proteome</keyword>
<reference evidence="2" key="1">
    <citation type="submission" date="2022-10" db="EMBL/GenBank/DDBJ databases">
        <title>Adaptive evolution leads to modifications in subtelomeric GC content in a zoonotic Cryptosporidium species.</title>
        <authorList>
            <person name="Li J."/>
            <person name="Feng Y."/>
            <person name="Xiao L."/>
        </authorList>
    </citation>
    <scope>NUCLEOTIDE SEQUENCE</scope>
    <source>
        <strain evidence="2">25894</strain>
    </source>
</reference>
<comment type="caution">
    <text evidence="2">The sequence shown here is derived from an EMBL/GenBank/DDBJ whole genome shotgun (WGS) entry which is preliminary data.</text>
</comment>
<sequence>MNSSSFRCKKCGSTLFTTGHIIEHNNPIGDSVYTDSECKQGVCTSYFISNTSWMEGYTEQTGRIICPNKSCDSKLGYYSWFGARCSCGYWQTPSFQIHKSKVDFLPNSLRPNQINMEIIE</sequence>
<dbReference type="EMBL" id="JAPCXB010000065">
    <property type="protein sequence ID" value="KAJ1610960.1"/>
    <property type="molecule type" value="Genomic_DNA"/>
</dbReference>
<accession>A0ABQ8P8B0</accession>
<dbReference type="PANTHER" id="PTHR45848">
    <property type="entry name" value="DUAL SPECIFICITY PROTEIN PHOSPHATASE 12 FAMILY MEMBER"/>
    <property type="match status" value="1"/>
</dbReference>
<name>A0ABQ8P8B0_9CRYT</name>